<dbReference type="OrthoDB" id="44277at2759"/>
<dbReference type="Proteomes" id="UP000499080">
    <property type="component" value="Unassembled WGS sequence"/>
</dbReference>
<dbReference type="EMBL" id="BGPR01033301">
    <property type="protein sequence ID" value="GBO07183.1"/>
    <property type="molecule type" value="Genomic_DNA"/>
</dbReference>
<gene>
    <name evidence="1" type="primary">TMEM68_3</name>
    <name evidence="1" type="ORF">AVEN_150818_1</name>
</gene>
<name>A0A4Y2U3W1_ARAVE</name>
<protein>
    <submittedName>
        <fullName evidence="1">Transmembrane protein 68</fullName>
    </submittedName>
</protein>
<keyword evidence="1" id="KW-0472">Membrane</keyword>
<reference evidence="1 2" key="1">
    <citation type="journal article" date="2019" name="Sci. Rep.">
        <title>Orb-weaving spider Araneus ventricosus genome elucidates the spidroin gene catalogue.</title>
        <authorList>
            <person name="Kono N."/>
            <person name="Nakamura H."/>
            <person name="Ohtoshi R."/>
            <person name="Moran D.A.P."/>
            <person name="Shinohara A."/>
            <person name="Yoshida Y."/>
            <person name="Fujiwara M."/>
            <person name="Mori M."/>
            <person name="Tomita M."/>
            <person name="Arakawa K."/>
        </authorList>
    </citation>
    <scope>NUCLEOTIDE SEQUENCE [LARGE SCALE GENOMIC DNA]</scope>
</reference>
<comment type="caution">
    <text evidence="1">The sequence shown here is derived from an EMBL/GenBank/DDBJ whole genome shotgun (WGS) entry which is preliminary data.</text>
</comment>
<sequence>MYFIISGWLRKIYEKTRLPVVPIYGGFPVKMRTYVGTPIPYDPNISPEELAKKTAEAIEKMILTYQRLPGSIFKALLDRVYEKPKLKNI</sequence>
<keyword evidence="1" id="KW-0812">Transmembrane</keyword>
<evidence type="ECO:0000313" key="1">
    <source>
        <dbReference type="EMBL" id="GBO07183.1"/>
    </source>
</evidence>
<organism evidence="1 2">
    <name type="scientific">Araneus ventricosus</name>
    <name type="common">Orbweaver spider</name>
    <name type="synonym">Epeira ventricosa</name>
    <dbReference type="NCBI Taxonomy" id="182803"/>
    <lineage>
        <taxon>Eukaryota</taxon>
        <taxon>Metazoa</taxon>
        <taxon>Ecdysozoa</taxon>
        <taxon>Arthropoda</taxon>
        <taxon>Chelicerata</taxon>
        <taxon>Arachnida</taxon>
        <taxon>Araneae</taxon>
        <taxon>Araneomorphae</taxon>
        <taxon>Entelegynae</taxon>
        <taxon>Araneoidea</taxon>
        <taxon>Araneidae</taxon>
        <taxon>Araneus</taxon>
    </lineage>
</organism>
<evidence type="ECO:0000313" key="2">
    <source>
        <dbReference type="Proteomes" id="UP000499080"/>
    </source>
</evidence>
<keyword evidence="2" id="KW-1185">Reference proteome</keyword>
<accession>A0A4Y2U3W1</accession>
<proteinExistence type="predicted"/>
<dbReference type="AlphaFoldDB" id="A0A4Y2U3W1"/>